<organism evidence="1 2">
    <name type="scientific">Streptococcus pneumoniae</name>
    <dbReference type="NCBI Taxonomy" id="1313"/>
    <lineage>
        <taxon>Bacteria</taxon>
        <taxon>Bacillati</taxon>
        <taxon>Bacillota</taxon>
        <taxon>Bacilli</taxon>
        <taxon>Lactobacillales</taxon>
        <taxon>Streptococcaceae</taxon>
        <taxon>Streptococcus</taxon>
    </lineage>
</organism>
<feature type="non-terminal residue" evidence="1">
    <location>
        <position position="1"/>
    </location>
</feature>
<evidence type="ECO:0000313" key="1">
    <source>
        <dbReference type="EMBL" id="MTV73624.1"/>
    </source>
</evidence>
<sequence>YTPEEEAEMFGLQEEILTAYGLTRQ</sequence>
<dbReference type="AlphaFoldDB" id="A0A6G2DAQ4"/>
<gene>
    <name evidence="1" type="ORF">GM540_06420</name>
</gene>
<evidence type="ECO:0000313" key="2">
    <source>
        <dbReference type="Proteomes" id="UP000483094"/>
    </source>
</evidence>
<proteinExistence type="predicted"/>
<reference evidence="1 2" key="1">
    <citation type="submission" date="2019-11" db="EMBL/GenBank/DDBJ databases">
        <title>Growth characteristics of pneumococcus vary with the chemical composition of the capsule and with environmental conditions.</title>
        <authorList>
            <person name="Tothpal A."/>
            <person name="Desobry K."/>
            <person name="Joshi S."/>
            <person name="Wyllie A.L."/>
            <person name="Weinberger D.M."/>
        </authorList>
    </citation>
    <scope>NUCLEOTIDE SEQUENCE [LARGE SCALE GENOMIC DNA]</scope>
    <source>
        <strain evidence="2">pnumococcus19F</strain>
    </source>
</reference>
<dbReference type="EMBL" id="WNHQ01000506">
    <property type="protein sequence ID" value="MTV73624.1"/>
    <property type="molecule type" value="Genomic_DNA"/>
</dbReference>
<protein>
    <submittedName>
        <fullName evidence="1">rRNA maturation RNase YbeY</fullName>
    </submittedName>
</protein>
<name>A0A6G2DAQ4_STREE</name>
<comment type="caution">
    <text evidence="1">The sequence shown here is derived from an EMBL/GenBank/DDBJ whole genome shotgun (WGS) entry which is preliminary data.</text>
</comment>
<accession>A0A6G2DAQ4</accession>
<dbReference type="Proteomes" id="UP000483094">
    <property type="component" value="Unassembled WGS sequence"/>
</dbReference>